<dbReference type="RefSeq" id="XP_035672658.1">
    <property type="nucleotide sequence ID" value="XM_035816765.1"/>
</dbReference>
<dbReference type="FunFam" id="2.60.120.920:FF:000005">
    <property type="entry name" value="Putative E3 ubiquitin-protein ligase NEURL1B"/>
    <property type="match status" value="1"/>
</dbReference>
<dbReference type="PROSITE" id="PS51065">
    <property type="entry name" value="NHR"/>
    <property type="match status" value="2"/>
</dbReference>
<keyword evidence="1" id="KW-0479">Metal-binding</keyword>
<dbReference type="SMART" id="SM00184">
    <property type="entry name" value="RING"/>
    <property type="match status" value="1"/>
</dbReference>
<gene>
    <name evidence="10" type="primary">LOC118413402</name>
</gene>
<dbReference type="SUPFAM" id="SSF57850">
    <property type="entry name" value="RING/U-box"/>
    <property type="match status" value="1"/>
</dbReference>
<evidence type="ECO:0000313" key="9">
    <source>
        <dbReference type="Proteomes" id="UP000001554"/>
    </source>
</evidence>
<feature type="region of interest" description="Disordered" evidence="6">
    <location>
        <begin position="449"/>
        <end position="482"/>
    </location>
</feature>
<evidence type="ECO:0000256" key="5">
    <source>
        <dbReference type="PROSITE-ProRule" id="PRU00175"/>
    </source>
</evidence>
<reference evidence="9" key="1">
    <citation type="journal article" date="2020" name="Nat. Ecol. Evol.">
        <title>Deeply conserved synteny resolves early events in vertebrate evolution.</title>
        <authorList>
            <person name="Simakov O."/>
            <person name="Marletaz F."/>
            <person name="Yue J.X."/>
            <person name="O'Connell B."/>
            <person name="Jenkins J."/>
            <person name="Brandt A."/>
            <person name="Calef R."/>
            <person name="Tung C.H."/>
            <person name="Huang T.K."/>
            <person name="Schmutz J."/>
            <person name="Satoh N."/>
            <person name="Yu J.K."/>
            <person name="Putnam N.H."/>
            <person name="Green R.E."/>
            <person name="Rokhsar D.S."/>
        </authorList>
    </citation>
    <scope>NUCLEOTIDE SEQUENCE [LARGE SCALE GENOMIC DNA]</scope>
    <source>
        <strain evidence="9">S238N-H82</strain>
    </source>
</reference>
<dbReference type="InterPro" id="IPR006573">
    <property type="entry name" value="NHR_dom"/>
</dbReference>
<sequence length="544" mass="60478">MGNSSSTSPERESDRNDTPVLENVYDSHRRNVWRFHPTCHGNNISVSSDRQTARRAESFCNAIVFSDRPFRIQEKIRLKFTQTTDGWSGVIRFGFTTQDPNSIQAASLPRYACPDLTNLPGYWAKALPERYAERNNILCYYVRRDGSVCYSVNNEDKGLFFAGVDTSSPLWGLVDVYGNSTEIKIIDGDQEEDPNDAGAMALDPSDIALGRLGLLDTNNPLENLTLESEGTTDEVDDNYPNLHRLPDILSDVWGISRDLLQEMQFSTTSGANVIFRENRTVAKRRGNEFCKGVTFTSRPLEVDETIFVQVIEVTPRYLGGLAFGVTSCDPQHLNAFIDLPDDSESLMDRPEYWVIYKDLSVPEEGDQLTFTINSEGELRHHVNGVDKGVLIHVDVSQRLWLVFDVYGSTQAIRILGTLSDREGNLWSSGLSSAQSSEISRSDPFFPPLPIPSSTELEDTTDSSSTSVPTTHNLPPPPAGVTVGTRTGGRSDCTICYDRPTDSAVYPCGHMCLCNKCGQLLKRQRGGMCPICRGAIRDIIKIFKA</sequence>
<evidence type="ECO:0000256" key="6">
    <source>
        <dbReference type="SAM" id="MobiDB-lite"/>
    </source>
</evidence>
<dbReference type="InterPro" id="IPR037962">
    <property type="entry name" value="Neuralized"/>
</dbReference>
<dbReference type="PANTHER" id="PTHR12429">
    <property type="entry name" value="NEURALIZED"/>
    <property type="match status" value="1"/>
</dbReference>
<keyword evidence="3 5" id="KW-0863">Zinc-finger</keyword>
<dbReference type="GO" id="GO:0008270">
    <property type="term" value="F:zinc ion binding"/>
    <property type="evidence" value="ECO:0007669"/>
    <property type="project" value="UniProtKB-KW"/>
</dbReference>
<dbReference type="KEGG" id="bfo:118413402"/>
<dbReference type="Pfam" id="PF07177">
    <property type="entry name" value="Neuralized"/>
    <property type="match status" value="2"/>
</dbReference>
<feature type="domain" description="RING-type" evidence="7">
    <location>
        <begin position="492"/>
        <end position="532"/>
    </location>
</feature>
<dbReference type="OMA" id="GITSCNP"/>
<dbReference type="PANTHER" id="PTHR12429:SF6">
    <property type="entry name" value="PROTEIN NEURALIZED"/>
    <property type="match status" value="1"/>
</dbReference>
<dbReference type="CDD" id="cd16647">
    <property type="entry name" value="mRING-HC-C3HC5_NEU1"/>
    <property type="match status" value="1"/>
</dbReference>
<dbReference type="OrthoDB" id="6078042at2759"/>
<keyword evidence="4" id="KW-0862">Zinc</keyword>
<dbReference type="InterPro" id="IPR043136">
    <property type="entry name" value="B30.2/SPRY_sf"/>
</dbReference>
<evidence type="ECO:0000256" key="1">
    <source>
        <dbReference type="ARBA" id="ARBA00022723"/>
    </source>
</evidence>
<name>A0A9J7KY62_BRAFL</name>
<reference evidence="10" key="2">
    <citation type="submission" date="2025-08" db="UniProtKB">
        <authorList>
            <consortium name="RefSeq"/>
        </authorList>
    </citation>
    <scope>IDENTIFICATION</scope>
    <source>
        <strain evidence="10">S238N-H82</strain>
        <tissue evidence="10">Testes</tissue>
    </source>
</reference>
<dbReference type="InterPro" id="IPR001841">
    <property type="entry name" value="Znf_RING"/>
</dbReference>
<protein>
    <submittedName>
        <fullName evidence="10">Protein neuralized-like</fullName>
    </submittedName>
</protein>
<dbReference type="AlphaFoldDB" id="A0A9J7KY62"/>
<dbReference type="PROSITE" id="PS50089">
    <property type="entry name" value="ZF_RING_2"/>
    <property type="match status" value="1"/>
</dbReference>
<evidence type="ECO:0000313" key="10">
    <source>
        <dbReference type="RefSeq" id="XP_035672658.1"/>
    </source>
</evidence>
<evidence type="ECO:0000259" key="8">
    <source>
        <dbReference type="PROSITE" id="PS51065"/>
    </source>
</evidence>
<dbReference type="InterPro" id="IPR013083">
    <property type="entry name" value="Znf_RING/FYVE/PHD"/>
</dbReference>
<dbReference type="Gene3D" id="3.30.40.10">
    <property type="entry name" value="Zinc/RING finger domain, C3HC4 (zinc finger)"/>
    <property type="match status" value="1"/>
</dbReference>
<keyword evidence="9" id="KW-1185">Reference proteome</keyword>
<dbReference type="GO" id="GO:0061630">
    <property type="term" value="F:ubiquitin protein ligase activity"/>
    <property type="evidence" value="ECO:0000318"/>
    <property type="project" value="GO_Central"/>
</dbReference>
<feature type="compositionally biased region" description="Low complexity" evidence="6">
    <location>
        <begin position="461"/>
        <end position="470"/>
    </location>
</feature>
<accession>A0A9J7KY62</accession>
<dbReference type="GeneID" id="118413402"/>
<keyword evidence="2" id="KW-0677">Repeat</keyword>
<evidence type="ECO:0000259" key="7">
    <source>
        <dbReference type="PROSITE" id="PS50089"/>
    </source>
</evidence>
<feature type="domain" description="NHR" evidence="8">
    <location>
        <begin position="32"/>
        <end position="188"/>
    </location>
</feature>
<evidence type="ECO:0000256" key="3">
    <source>
        <dbReference type="ARBA" id="ARBA00022771"/>
    </source>
</evidence>
<dbReference type="Pfam" id="PF13920">
    <property type="entry name" value="zf-C3HC4_3"/>
    <property type="match status" value="1"/>
</dbReference>
<proteinExistence type="predicted"/>
<dbReference type="Proteomes" id="UP000001554">
    <property type="component" value="Chromosome 4"/>
</dbReference>
<dbReference type="Gene3D" id="2.60.120.920">
    <property type="match status" value="2"/>
</dbReference>
<evidence type="ECO:0000256" key="2">
    <source>
        <dbReference type="ARBA" id="ARBA00022737"/>
    </source>
</evidence>
<dbReference type="FunFam" id="2.60.120.920:FF:000020">
    <property type="entry name" value="Putative E3 ubiquitin-protein ligase NEURL1B"/>
    <property type="match status" value="1"/>
</dbReference>
<evidence type="ECO:0000256" key="4">
    <source>
        <dbReference type="ARBA" id="ARBA00022833"/>
    </source>
</evidence>
<feature type="domain" description="NHR" evidence="8">
    <location>
        <begin position="262"/>
        <end position="417"/>
    </location>
</feature>
<dbReference type="SMART" id="SM00588">
    <property type="entry name" value="NEUZ"/>
    <property type="match status" value="2"/>
</dbReference>
<organism evidence="9 10">
    <name type="scientific">Branchiostoma floridae</name>
    <name type="common">Florida lancelet</name>
    <name type="synonym">Amphioxus</name>
    <dbReference type="NCBI Taxonomy" id="7739"/>
    <lineage>
        <taxon>Eukaryota</taxon>
        <taxon>Metazoa</taxon>
        <taxon>Chordata</taxon>
        <taxon>Cephalochordata</taxon>
        <taxon>Leptocardii</taxon>
        <taxon>Amphioxiformes</taxon>
        <taxon>Branchiostomatidae</taxon>
        <taxon>Branchiostoma</taxon>
    </lineage>
</organism>